<dbReference type="AlphaFoldDB" id="A0A8J4Q2S7"/>
<dbReference type="GO" id="GO:0005637">
    <property type="term" value="C:nuclear inner membrane"/>
    <property type="evidence" value="ECO:0007669"/>
    <property type="project" value="UniProtKB-SubCell"/>
</dbReference>
<dbReference type="GO" id="GO:0034399">
    <property type="term" value="C:nuclear periphery"/>
    <property type="evidence" value="ECO:0007669"/>
    <property type="project" value="TreeGrafter"/>
</dbReference>
<comment type="subcellular location">
    <subcellularLocation>
        <location evidence="1">Nucleus inner membrane</location>
    </subcellularLocation>
</comment>
<keyword evidence="6" id="KW-0539">Nucleus</keyword>
<accession>A0A8J4Q2S7</accession>
<feature type="compositionally biased region" description="Low complexity" evidence="7">
    <location>
        <begin position="473"/>
        <end position="482"/>
    </location>
</feature>
<keyword evidence="11" id="KW-1185">Reference proteome</keyword>
<evidence type="ECO:0000256" key="5">
    <source>
        <dbReference type="ARBA" id="ARBA00023136"/>
    </source>
</evidence>
<reference evidence="10" key="1">
    <citation type="submission" date="2020-01" db="EMBL/GenBank/DDBJ databases">
        <title>Development of genomics and gene disruption for Polysphondylium violaceum indicates a role for the polyketide synthase stlB in stalk morphogenesis.</title>
        <authorList>
            <person name="Narita B."/>
            <person name="Kawabe Y."/>
            <person name="Kin K."/>
            <person name="Saito T."/>
            <person name="Gibbs R."/>
            <person name="Kuspa A."/>
            <person name="Muzny D."/>
            <person name="Queller D."/>
            <person name="Richards S."/>
            <person name="Strassman J."/>
            <person name="Sucgang R."/>
            <person name="Worley K."/>
            <person name="Schaap P."/>
        </authorList>
    </citation>
    <scope>NUCLEOTIDE SEQUENCE</scope>
    <source>
        <strain evidence="10">QSvi11</strain>
    </source>
</reference>
<dbReference type="Proteomes" id="UP000695562">
    <property type="component" value="Unassembled WGS sequence"/>
</dbReference>
<evidence type="ECO:0000256" key="3">
    <source>
        <dbReference type="ARBA" id="ARBA00022692"/>
    </source>
</evidence>
<keyword evidence="3 8" id="KW-0812">Transmembrane</keyword>
<evidence type="ECO:0000256" key="1">
    <source>
        <dbReference type="ARBA" id="ARBA00004540"/>
    </source>
</evidence>
<dbReference type="EMBL" id="AJWJ01000043">
    <property type="protein sequence ID" value="KAF2076974.1"/>
    <property type="molecule type" value="Genomic_DNA"/>
</dbReference>
<dbReference type="PANTHER" id="PTHR47808:SF2">
    <property type="entry name" value="LEM DOMAIN-CONTAINING PROTEIN 2"/>
    <property type="match status" value="1"/>
</dbReference>
<evidence type="ECO:0000256" key="6">
    <source>
        <dbReference type="ARBA" id="ARBA00023242"/>
    </source>
</evidence>
<feature type="compositionally biased region" description="Low complexity" evidence="7">
    <location>
        <begin position="341"/>
        <end position="356"/>
    </location>
</feature>
<feature type="region of interest" description="Disordered" evidence="7">
    <location>
        <begin position="468"/>
        <end position="509"/>
    </location>
</feature>
<dbReference type="PANTHER" id="PTHR47808">
    <property type="entry name" value="INNER NUCLEAR MEMBRANE PROTEIN HEH2-RELATED"/>
    <property type="match status" value="1"/>
</dbReference>
<feature type="compositionally biased region" description="Polar residues" evidence="7">
    <location>
        <begin position="357"/>
        <end position="369"/>
    </location>
</feature>
<keyword evidence="2" id="KW-0597">Phosphoprotein</keyword>
<sequence length="853" mass="96549">MSDLSKPDSKIREKKKTSIAAPPSLTNSTSSRSSASSSSFSNSLIRPPSQFKSSLGPSSASQKTFDISSTTTTTTTTSTKTLKPPIISTTTVNEDELAKKNRRKSFGGTPSKDKSTTTTTSAKDDGVEKKKSLKRKSIESGNIFQFDSLSSKDSIQETSNDDTAYIKKLKSLIDSKTAPSSEEKKKSSSSSSPSDIVEEKEKKPRRLSVGVKSSSKPTKVKEEKVEQQEEEQEEQEKPRKSKKQVRVEESSSEEEESKPRRKSTSQSSVVVAKKKDKLPTTTATSSSAKDLKEKEKKKKKARLSTTSTTTSSSTSTSTTPSKRVSVSNLLTVDDIQKQEKQNQIFKQQQQDQQEFDPSSSVIGTTSNIPTKVHTKSYPKTPLPKANSNNSAKYHTPLQSLPSTPATHRSVMSTSSYQYPASPLPPMEGFEYSDSPVSIPNISYLSPSEKDISFETDEPLLDEDDYNYQILDSNNNNNNNKNNVIKSFAPPPATSTTNRKNRQQQQSSSPILSSIKDLDRENWFKYVLVVISFIFWAIILFTLFGFYYHFNDVKYCDTDMIPERINGRYQCQVCPDKGICMKGSFVDCTQGYVKRNNQECILDPSKVQNLVNAITNIDNILRDRKGKYECGTQPSLYLNFEELKKEFSSRYWIGNKDAMESFSTVMNLIDTQNDPEDIGIDKKLTNSIGFIFEDNEFKYYSDQDSIRPLWCQSLFFCKRLLMNYLPLIGLLLMGVALFKYYQYSAKKKQQDLLMIEKSTKKILDILQQRKAHFEEPWISEIILRDEVIGSEKNKRLDKIWEKTLENLYQNRRVISTPKLVHGESQLTFEWIDANPTPKKVDNNNNYSNNISFDD</sequence>
<feature type="transmembrane region" description="Helical" evidence="8">
    <location>
        <begin position="525"/>
        <end position="549"/>
    </location>
</feature>
<feature type="compositionally biased region" description="Polar residues" evidence="7">
    <location>
        <begin position="50"/>
        <end position="67"/>
    </location>
</feature>
<feature type="compositionally biased region" description="Low complexity" evidence="7">
    <location>
        <begin position="208"/>
        <end position="217"/>
    </location>
</feature>
<feature type="compositionally biased region" description="Low complexity" evidence="7">
    <location>
        <begin position="303"/>
        <end position="327"/>
    </location>
</feature>
<organism evidence="10 11">
    <name type="scientific">Polysphondylium violaceum</name>
    <dbReference type="NCBI Taxonomy" id="133409"/>
    <lineage>
        <taxon>Eukaryota</taxon>
        <taxon>Amoebozoa</taxon>
        <taxon>Evosea</taxon>
        <taxon>Eumycetozoa</taxon>
        <taxon>Dictyostelia</taxon>
        <taxon>Dictyosteliales</taxon>
        <taxon>Dictyosteliaceae</taxon>
        <taxon>Polysphondylium</taxon>
    </lineage>
</organism>
<feature type="domain" description="Man1/Src1-like C-terminal" evidence="9">
    <location>
        <begin position="554"/>
        <end position="831"/>
    </location>
</feature>
<dbReference type="Gene3D" id="1.10.10.1180">
    <property type="entry name" value="MAN1, winged-helix domain"/>
    <property type="match status" value="1"/>
</dbReference>
<feature type="compositionally biased region" description="Polar residues" evidence="7">
    <location>
        <begin position="139"/>
        <end position="157"/>
    </location>
</feature>
<evidence type="ECO:0000256" key="2">
    <source>
        <dbReference type="ARBA" id="ARBA00022553"/>
    </source>
</evidence>
<evidence type="ECO:0000313" key="11">
    <source>
        <dbReference type="Proteomes" id="UP000695562"/>
    </source>
</evidence>
<name>A0A8J4Q2S7_9MYCE</name>
<keyword evidence="4 8" id="KW-1133">Transmembrane helix</keyword>
<dbReference type="GO" id="GO:0005783">
    <property type="term" value="C:endoplasmic reticulum"/>
    <property type="evidence" value="ECO:0007669"/>
    <property type="project" value="TreeGrafter"/>
</dbReference>
<dbReference type="GO" id="GO:0071763">
    <property type="term" value="P:nuclear membrane organization"/>
    <property type="evidence" value="ECO:0007669"/>
    <property type="project" value="TreeGrafter"/>
</dbReference>
<proteinExistence type="predicted"/>
<feature type="compositionally biased region" description="Low complexity" evidence="7">
    <location>
        <begin position="68"/>
        <end position="81"/>
    </location>
</feature>
<evidence type="ECO:0000259" key="9">
    <source>
        <dbReference type="Pfam" id="PF09402"/>
    </source>
</evidence>
<dbReference type="OrthoDB" id="20858at2759"/>
<feature type="region of interest" description="Disordered" evidence="7">
    <location>
        <begin position="1"/>
        <end position="157"/>
    </location>
</feature>
<feature type="compositionally biased region" description="Basic and acidic residues" evidence="7">
    <location>
        <begin position="1"/>
        <end position="11"/>
    </location>
</feature>
<feature type="transmembrane region" description="Helical" evidence="8">
    <location>
        <begin position="720"/>
        <end position="740"/>
    </location>
</feature>
<dbReference type="InterPro" id="IPR018996">
    <property type="entry name" value="Man1/Src1-like_C"/>
</dbReference>
<comment type="caution">
    <text evidence="10">The sequence shown here is derived from an EMBL/GenBank/DDBJ whole genome shotgun (WGS) entry which is preliminary data.</text>
</comment>
<protein>
    <recommendedName>
        <fullName evidence="9">Man1/Src1-like C-terminal domain-containing protein</fullName>
    </recommendedName>
</protein>
<dbReference type="GO" id="GO:0003682">
    <property type="term" value="F:chromatin binding"/>
    <property type="evidence" value="ECO:0007669"/>
    <property type="project" value="InterPro"/>
</dbReference>
<keyword evidence="5 8" id="KW-0472">Membrane</keyword>
<evidence type="ECO:0000256" key="7">
    <source>
        <dbReference type="SAM" id="MobiDB-lite"/>
    </source>
</evidence>
<feature type="compositionally biased region" description="Polar residues" evidence="7">
    <location>
        <begin position="385"/>
        <end position="413"/>
    </location>
</feature>
<evidence type="ECO:0000256" key="4">
    <source>
        <dbReference type="ARBA" id="ARBA00022989"/>
    </source>
</evidence>
<evidence type="ECO:0000256" key="8">
    <source>
        <dbReference type="SAM" id="Phobius"/>
    </source>
</evidence>
<dbReference type="Pfam" id="PF09402">
    <property type="entry name" value="MSC"/>
    <property type="match status" value="1"/>
</dbReference>
<feature type="region of interest" description="Disordered" evidence="7">
    <location>
        <begin position="171"/>
        <end position="413"/>
    </location>
</feature>
<gene>
    <name evidence="10" type="ORF">CYY_001750</name>
</gene>
<dbReference type="InterPro" id="IPR044780">
    <property type="entry name" value="Heh2/Src1"/>
</dbReference>
<evidence type="ECO:0000313" key="10">
    <source>
        <dbReference type="EMBL" id="KAF2076974.1"/>
    </source>
</evidence>
<feature type="compositionally biased region" description="Low complexity" evidence="7">
    <location>
        <begin position="22"/>
        <end position="49"/>
    </location>
</feature>
<dbReference type="InterPro" id="IPR041885">
    <property type="entry name" value="MAN1_winged_helix_dom"/>
</dbReference>